<sequence>MSRSWMRGDTGPVFPLTVRPAKTVLAVVHSQQSGDRLSEFVGPLLETDRRVQVVWTLAPGSQFESSGRAFLRRMDAAVLSWAEATSFDYDLAVAANHGLLDQVRAPVLVLPHGTGFSRHPARGNGYGPEVARPVGGAAPVRSPGTGGWFPPP</sequence>
<dbReference type="KEGG" id="nec:KGD82_24965"/>
<organism evidence="1 2">
    <name type="scientific">Nocardiopsis eucommiae</name>
    <dbReference type="NCBI Taxonomy" id="2831970"/>
    <lineage>
        <taxon>Bacteria</taxon>
        <taxon>Bacillati</taxon>
        <taxon>Actinomycetota</taxon>
        <taxon>Actinomycetes</taxon>
        <taxon>Streptosporangiales</taxon>
        <taxon>Nocardiopsidaceae</taxon>
        <taxon>Nocardiopsis</taxon>
    </lineage>
</organism>
<reference evidence="1" key="1">
    <citation type="submission" date="2021-05" db="EMBL/GenBank/DDBJ databases">
        <authorList>
            <person name="Kaiqin L."/>
            <person name="Jian G."/>
        </authorList>
    </citation>
    <scope>NUCLEOTIDE SEQUENCE</scope>
    <source>
        <strain evidence="1">HDS5</strain>
    </source>
</reference>
<dbReference type="AlphaFoldDB" id="A0A975L9G1"/>
<accession>A0A975L9G1</accession>
<evidence type="ECO:0000313" key="1">
    <source>
        <dbReference type="EMBL" id="QVJ01328.1"/>
    </source>
</evidence>
<dbReference type="Proteomes" id="UP000682416">
    <property type="component" value="Chromosome"/>
</dbReference>
<gene>
    <name evidence="1" type="ORF">KGD82_24965</name>
</gene>
<name>A0A975L9G1_9ACTN</name>
<proteinExistence type="predicted"/>
<dbReference type="EMBL" id="CP074402">
    <property type="protein sequence ID" value="QVJ01328.1"/>
    <property type="molecule type" value="Genomic_DNA"/>
</dbReference>
<protein>
    <submittedName>
        <fullName evidence="1">Uncharacterized protein</fullName>
    </submittedName>
</protein>
<keyword evidence="2" id="KW-1185">Reference proteome</keyword>
<evidence type="ECO:0000313" key="2">
    <source>
        <dbReference type="Proteomes" id="UP000682416"/>
    </source>
</evidence>